<evidence type="ECO:0000256" key="10">
    <source>
        <dbReference type="SAM" id="MobiDB-lite"/>
    </source>
</evidence>
<protein>
    <recommendedName>
        <fullName evidence="11">C3H1-type domain-containing protein</fullName>
    </recommendedName>
</protein>
<dbReference type="SMART" id="SM00356">
    <property type="entry name" value="ZnF_C3H1"/>
    <property type="match status" value="3"/>
</dbReference>
<sequence length="383" mass="40549">MEDDELDFDFEQDLQPQQAAAAAAHAGPGGPGGQGGPPPHIPPGANIGQSVGNYKKNYRQTVCTYWLKGLCMKGDTCGFLHVFDVARMPVCRQLLKYGVCKEADCPYKHSLDDIKECNMYKLGFCVYGPQCRYKHTRLPAPAPEPETIEAAKPREFRDPNKVVNFVNPGILGDLGGRFGGGRFGGGRGRGGRMGGLEGPMQLPGAGFRAAPQLPYSQAPGGFLPGPRPPPGAPPGGPPASGDIVHMFHVVPNLAGAADGTPADPGLAALADVPVSIPRTDPAQDAANVKGAQSFIEENLVPKVKAAGVEYKIEICHFGTDTDALGEASPILNKRFVISKRATMLSACAVVLSRHEKSAITEFFMGSVTAYLVKHCEEAVVVLH</sequence>
<dbReference type="PANTHER" id="PTHR23102">
    <property type="entry name" value="CLEAVAGE AND POLYADENYLATION SPECIFICITY FACTOR SUBUNIT 4-RELATED"/>
    <property type="match status" value="1"/>
</dbReference>
<keyword evidence="5 9" id="KW-0863">Zinc-finger</keyword>
<feature type="region of interest" description="Disordered" evidence="10">
    <location>
        <begin position="1"/>
        <end position="47"/>
    </location>
</feature>
<keyword evidence="2" id="KW-0507">mRNA processing</keyword>
<gene>
    <name evidence="12" type="ORF">WJX81_004121</name>
</gene>
<dbReference type="Gene3D" id="3.40.50.620">
    <property type="entry name" value="HUPs"/>
    <property type="match status" value="1"/>
</dbReference>
<dbReference type="Gene3D" id="4.10.1000.10">
    <property type="entry name" value="Zinc finger, CCCH-type"/>
    <property type="match status" value="1"/>
</dbReference>
<keyword evidence="6 9" id="KW-0862">Zinc</keyword>
<evidence type="ECO:0000256" key="5">
    <source>
        <dbReference type="ARBA" id="ARBA00022771"/>
    </source>
</evidence>
<name>A0AAW1SJX3_9CHLO</name>
<keyword evidence="7" id="KW-0694">RNA-binding</keyword>
<feature type="zinc finger region" description="C3H1-type" evidence="9">
    <location>
        <begin position="111"/>
        <end position="138"/>
    </location>
</feature>
<evidence type="ECO:0000256" key="6">
    <source>
        <dbReference type="ARBA" id="ARBA00022833"/>
    </source>
</evidence>
<dbReference type="GO" id="GO:0006397">
    <property type="term" value="P:mRNA processing"/>
    <property type="evidence" value="ECO:0007669"/>
    <property type="project" value="UniProtKB-KW"/>
</dbReference>
<comment type="subcellular location">
    <subcellularLocation>
        <location evidence="1">Nucleus</location>
    </subcellularLocation>
</comment>
<comment type="caution">
    <text evidence="12">The sequence shown here is derived from an EMBL/GenBank/DDBJ whole genome shotgun (WGS) entry which is preliminary data.</text>
</comment>
<feature type="region of interest" description="Disordered" evidence="10">
    <location>
        <begin position="216"/>
        <end position="242"/>
    </location>
</feature>
<dbReference type="EMBL" id="JALJOU010000002">
    <property type="protein sequence ID" value="KAK9845849.1"/>
    <property type="molecule type" value="Genomic_DNA"/>
</dbReference>
<dbReference type="InterPro" id="IPR036855">
    <property type="entry name" value="Znf_CCCH_sf"/>
</dbReference>
<feature type="zinc finger region" description="C3H1-type" evidence="9">
    <location>
        <begin position="57"/>
        <end position="84"/>
    </location>
</feature>
<feature type="domain" description="C3H1-type" evidence="11">
    <location>
        <begin position="111"/>
        <end position="138"/>
    </location>
</feature>
<evidence type="ECO:0000313" key="12">
    <source>
        <dbReference type="EMBL" id="KAK9845849.1"/>
    </source>
</evidence>
<keyword evidence="3 9" id="KW-0479">Metal-binding</keyword>
<dbReference type="Proteomes" id="UP001445335">
    <property type="component" value="Unassembled WGS sequence"/>
</dbReference>
<feature type="compositionally biased region" description="Pro residues" evidence="10">
    <location>
        <begin position="225"/>
        <end position="237"/>
    </location>
</feature>
<evidence type="ECO:0000256" key="1">
    <source>
        <dbReference type="ARBA" id="ARBA00004123"/>
    </source>
</evidence>
<evidence type="ECO:0000256" key="8">
    <source>
        <dbReference type="ARBA" id="ARBA00023242"/>
    </source>
</evidence>
<keyword evidence="13" id="KW-1185">Reference proteome</keyword>
<dbReference type="InterPro" id="IPR000571">
    <property type="entry name" value="Znf_CCCH"/>
</dbReference>
<dbReference type="PROSITE" id="PS50103">
    <property type="entry name" value="ZF_C3H1"/>
    <property type="match status" value="2"/>
</dbReference>
<dbReference type="SUPFAM" id="SSF52402">
    <property type="entry name" value="Adenine nucleotide alpha hydrolases-like"/>
    <property type="match status" value="1"/>
</dbReference>
<proteinExistence type="predicted"/>
<keyword evidence="4" id="KW-0677">Repeat</keyword>
<feature type="domain" description="C3H1-type" evidence="11">
    <location>
        <begin position="57"/>
        <end position="84"/>
    </location>
</feature>
<organism evidence="12 13">
    <name type="scientific">Elliptochloris bilobata</name>
    <dbReference type="NCBI Taxonomy" id="381761"/>
    <lineage>
        <taxon>Eukaryota</taxon>
        <taxon>Viridiplantae</taxon>
        <taxon>Chlorophyta</taxon>
        <taxon>core chlorophytes</taxon>
        <taxon>Trebouxiophyceae</taxon>
        <taxon>Trebouxiophyceae incertae sedis</taxon>
        <taxon>Elliptochloris clade</taxon>
        <taxon>Elliptochloris</taxon>
    </lineage>
</organism>
<feature type="compositionally biased region" description="Low complexity" evidence="10">
    <location>
        <begin position="13"/>
        <end position="26"/>
    </location>
</feature>
<dbReference type="SUPFAM" id="SSF90229">
    <property type="entry name" value="CCCH zinc finger"/>
    <property type="match status" value="1"/>
</dbReference>
<dbReference type="GO" id="GO:0008270">
    <property type="term" value="F:zinc ion binding"/>
    <property type="evidence" value="ECO:0007669"/>
    <property type="project" value="UniProtKB-KW"/>
</dbReference>
<evidence type="ECO:0000256" key="7">
    <source>
        <dbReference type="ARBA" id="ARBA00022884"/>
    </source>
</evidence>
<dbReference type="GO" id="GO:0005634">
    <property type="term" value="C:nucleus"/>
    <property type="evidence" value="ECO:0007669"/>
    <property type="project" value="UniProtKB-SubCell"/>
</dbReference>
<feature type="compositionally biased region" description="Acidic residues" evidence="10">
    <location>
        <begin position="1"/>
        <end position="12"/>
    </location>
</feature>
<dbReference type="AlphaFoldDB" id="A0AAW1SJX3"/>
<dbReference type="InterPro" id="IPR045348">
    <property type="entry name" value="CPSF4/Yth1"/>
</dbReference>
<evidence type="ECO:0000256" key="4">
    <source>
        <dbReference type="ARBA" id="ARBA00022737"/>
    </source>
</evidence>
<accession>A0AAW1SJX3</accession>
<keyword evidence="8" id="KW-0539">Nucleus</keyword>
<evidence type="ECO:0000256" key="3">
    <source>
        <dbReference type="ARBA" id="ARBA00022723"/>
    </source>
</evidence>
<evidence type="ECO:0000313" key="13">
    <source>
        <dbReference type="Proteomes" id="UP001445335"/>
    </source>
</evidence>
<evidence type="ECO:0000256" key="2">
    <source>
        <dbReference type="ARBA" id="ARBA00022664"/>
    </source>
</evidence>
<reference evidence="12 13" key="1">
    <citation type="journal article" date="2024" name="Nat. Commun.">
        <title>Phylogenomics reveals the evolutionary origins of lichenization in chlorophyte algae.</title>
        <authorList>
            <person name="Puginier C."/>
            <person name="Libourel C."/>
            <person name="Otte J."/>
            <person name="Skaloud P."/>
            <person name="Haon M."/>
            <person name="Grisel S."/>
            <person name="Petersen M."/>
            <person name="Berrin J.G."/>
            <person name="Delaux P.M."/>
            <person name="Dal Grande F."/>
            <person name="Keller J."/>
        </authorList>
    </citation>
    <scope>NUCLEOTIDE SEQUENCE [LARGE SCALE GENOMIC DNA]</scope>
    <source>
        <strain evidence="12 13">SAG 245.80</strain>
    </source>
</reference>
<evidence type="ECO:0000256" key="9">
    <source>
        <dbReference type="PROSITE-ProRule" id="PRU00723"/>
    </source>
</evidence>
<evidence type="ECO:0000259" key="11">
    <source>
        <dbReference type="PROSITE" id="PS50103"/>
    </source>
</evidence>
<dbReference type="PANTHER" id="PTHR23102:SF24">
    <property type="entry name" value="CLEAVAGE AND POLYADENYLATION SPECIFICITY FACTOR SUBUNIT 4"/>
    <property type="match status" value="1"/>
</dbReference>
<dbReference type="GO" id="GO:0003723">
    <property type="term" value="F:RNA binding"/>
    <property type="evidence" value="ECO:0007669"/>
    <property type="project" value="UniProtKB-KW"/>
</dbReference>
<dbReference type="InterPro" id="IPR014729">
    <property type="entry name" value="Rossmann-like_a/b/a_fold"/>
</dbReference>